<evidence type="ECO:0000256" key="5">
    <source>
        <dbReference type="SAM" id="Phobius"/>
    </source>
</evidence>
<dbReference type="InterPro" id="IPR051533">
    <property type="entry name" value="WaaL-like"/>
</dbReference>
<sequence>MKLTKERKILLEALITLQLINYMVGTIILKDFFLVKYLRDAIVVVLLFEIARDRRKKMQFGTITTCFLVFVFCELFGMIQGESLRIVLLVTRRYAIPLAVLFIVSQIDFNGEERGFLVYILYLIVALSIFGVFQAQVLGDGFLRKLGYPVEYSHGYGRDMLYNSFYFGGLGIQRVVATLSSSNICALALGASLLYFLVWNPIFNVKYEAIMIICIAVAFLLTFSRSNILFFVIVAILISKYIPYKKYILAGIGFAVLIVLILGIIQGQDGIIYKLWMWVQSTLNMTEDSAAGRSGIWQTALAQVLKSPLGIGFGHVGAIGYDSELVFWAENSYFVLALDTGWIGVISYVTALVMIVVKLYSNAVMYGKAGNEKGKRICVAGYAVLIYLMGVMLFSNHIQDMEVVTLVYMYVGIGLSYVRYNGGINEKIDKSFIIRKICKRGNN</sequence>
<keyword evidence="7" id="KW-0436">Ligase</keyword>
<keyword evidence="4 5" id="KW-0472">Membrane</keyword>
<dbReference type="GO" id="GO:0016874">
    <property type="term" value="F:ligase activity"/>
    <property type="evidence" value="ECO:0007669"/>
    <property type="project" value="UniProtKB-KW"/>
</dbReference>
<feature type="transmembrane region" description="Helical" evidence="5">
    <location>
        <begin position="209"/>
        <end position="238"/>
    </location>
</feature>
<proteinExistence type="predicted"/>
<accession>A0AAE3JCE9</accession>
<dbReference type="InterPro" id="IPR007016">
    <property type="entry name" value="O-antigen_ligase-rel_domated"/>
</dbReference>
<comment type="caution">
    <text evidence="7">The sequence shown here is derived from an EMBL/GenBank/DDBJ whole genome shotgun (WGS) entry which is preliminary data.</text>
</comment>
<evidence type="ECO:0000313" key="8">
    <source>
        <dbReference type="Proteomes" id="UP001198200"/>
    </source>
</evidence>
<feature type="domain" description="O-antigen ligase-related" evidence="6">
    <location>
        <begin position="211"/>
        <end position="349"/>
    </location>
</feature>
<dbReference type="AlphaFoldDB" id="A0AAE3JCE9"/>
<evidence type="ECO:0000256" key="4">
    <source>
        <dbReference type="ARBA" id="ARBA00023136"/>
    </source>
</evidence>
<evidence type="ECO:0000313" key="7">
    <source>
        <dbReference type="EMBL" id="MCC2222460.1"/>
    </source>
</evidence>
<protein>
    <submittedName>
        <fullName evidence="7">O-antigen ligase family protein</fullName>
    </submittedName>
</protein>
<dbReference type="GO" id="GO:0016020">
    <property type="term" value="C:membrane"/>
    <property type="evidence" value="ECO:0007669"/>
    <property type="project" value="UniProtKB-SubCell"/>
</dbReference>
<feature type="transmembrane region" description="Helical" evidence="5">
    <location>
        <begin position="333"/>
        <end position="357"/>
    </location>
</feature>
<dbReference type="RefSeq" id="WP_308732167.1">
    <property type="nucleotide sequence ID" value="NZ_JAJEQN010000036.1"/>
</dbReference>
<feature type="transmembrane region" description="Helical" evidence="5">
    <location>
        <begin position="58"/>
        <end position="79"/>
    </location>
</feature>
<feature type="transmembrane region" description="Helical" evidence="5">
    <location>
        <begin position="377"/>
        <end position="395"/>
    </location>
</feature>
<evidence type="ECO:0000259" key="6">
    <source>
        <dbReference type="Pfam" id="PF04932"/>
    </source>
</evidence>
<keyword evidence="8" id="KW-1185">Reference proteome</keyword>
<evidence type="ECO:0000256" key="3">
    <source>
        <dbReference type="ARBA" id="ARBA00022989"/>
    </source>
</evidence>
<reference evidence="7 8" key="1">
    <citation type="submission" date="2021-10" db="EMBL/GenBank/DDBJ databases">
        <title>Anaerobic single-cell dispensing facilitates the cultivation of human gut bacteria.</title>
        <authorList>
            <person name="Afrizal A."/>
        </authorList>
    </citation>
    <scope>NUCLEOTIDE SEQUENCE [LARGE SCALE GENOMIC DNA]</scope>
    <source>
        <strain evidence="7 8">CLA-AA-H224</strain>
    </source>
</reference>
<feature type="transmembrane region" description="Helical" evidence="5">
    <location>
        <begin position="247"/>
        <end position="267"/>
    </location>
</feature>
<organism evidence="7 8">
    <name type="scientific">Anthropogastromicrobium aceti</name>
    <dbReference type="NCBI Taxonomy" id="2981768"/>
    <lineage>
        <taxon>Bacteria</taxon>
        <taxon>Bacillati</taxon>
        <taxon>Bacillota</taxon>
        <taxon>Clostridia</taxon>
        <taxon>Lachnospirales</taxon>
        <taxon>Lachnospiraceae</taxon>
        <taxon>Anthropogastromicrobium</taxon>
    </lineage>
</organism>
<evidence type="ECO:0000256" key="1">
    <source>
        <dbReference type="ARBA" id="ARBA00004141"/>
    </source>
</evidence>
<comment type="subcellular location">
    <subcellularLocation>
        <location evidence="1">Membrane</location>
        <topology evidence="1">Multi-pass membrane protein</topology>
    </subcellularLocation>
</comment>
<keyword evidence="3 5" id="KW-1133">Transmembrane helix</keyword>
<dbReference type="Pfam" id="PF04932">
    <property type="entry name" value="Wzy_C"/>
    <property type="match status" value="1"/>
</dbReference>
<feature type="transmembrane region" description="Helical" evidence="5">
    <location>
        <begin position="184"/>
        <end position="203"/>
    </location>
</feature>
<dbReference type="EMBL" id="JAJEQN010000036">
    <property type="protein sequence ID" value="MCC2222460.1"/>
    <property type="molecule type" value="Genomic_DNA"/>
</dbReference>
<gene>
    <name evidence="7" type="ORF">LKD48_12595</name>
</gene>
<evidence type="ECO:0000256" key="2">
    <source>
        <dbReference type="ARBA" id="ARBA00022692"/>
    </source>
</evidence>
<dbReference type="Proteomes" id="UP001198200">
    <property type="component" value="Unassembled WGS sequence"/>
</dbReference>
<feature type="transmembrane region" description="Helical" evidence="5">
    <location>
        <begin position="401"/>
        <end position="420"/>
    </location>
</feature>
<dbReference type="PANTHER" id="PTHR37422:SF17">
    <property type="entry name" value="O-ANTIGEN LIGASE"/>
    <property type="match status" value="1"/>
</dbReference>
<dbReference type="PANTHER" id="PTHR37422">
    <property type="entry name" value="TEICHURONIC ACID BIOSYNTHESIS PROTEIN TUAE"/>
    <property type="match status" value="1"/>
</dbReference>
<keyword evidence="2 5" id="KW-0812">Transmembrane</keyword>
<name>A0AAE3JCE9_9FIRM</name>
<feature type="transmembrane region" description="Helical" evidence="5">
    <location>
        <begin position="116"/>
        <end position="137"/>
    </location>
</feature>